<feature type="region of interest" description="Disordered" evidence="1">
    <location>
        <begin position="222"/>
        <end position="243"/>
    </location>
</feature>
<organism evidence="2">
    <name type="scientific">Rhizophora mucronata</name>
    <name type="common">Asiatic mangrove</name>
    <dbReference type="NCBI Taxonomy" id="61149"/>
    <lineage>
        <taxon>Eukaryota</taxon>
        <taxon>Viridiplantae</taxon>
        <taxon>Streptophyta</taxon>
        <taxon>Embryophyta</taxon>
        <taxon>Tracheophyta</taxon>
        <taxon>Spermatophyta</taxon>
        <taxon>Magnoliopsida</taxon>
        <taxon>eudicotyledons</taxon>
        <taxon>Gunneridae</taxon>
        <taxon>Pentapetalae</taxon>
        <taxon>rosids</taxon>
        <taxon>fabids</taxon>
        <taxon>Malpighiales</taxon>
        <taxon>Rhizophoraceae</taxon>
        <taxon>Rhizophora</taxon>
    </lineage>
</organism>
<dbReference type="PANTHER" id="PTHR31390">
    <property type="entry name" value="EXPRESSED PROTEIN"/>
    <property type="match status" value="1"/>
</dbReference>
<name>A0A2P2L583_RHIMU</name>
<dbReference type="InterPro" id="IPR021916">
    <property type="entry name" value="DUF3527"/>
</dbReference>
<feature type="region of interest" description="Disordered" evidence="1">
    <location>
        <begin position="1"/>
        <end position="21"/>
    </location>
</feature>
<dbReference type="PANTHER" id="PTHR31390:SF2">
    <property type="entry name" value="EXPRESSED PROTEIN"/>
    <property type="match status" value="1"/>
</dbReference>
<dbReference type="EMBL" id="GGEC01032631">
    <property type="protein sequence ID" value="MBX13115.1"/>
    <property type="molecule type" value="Transcribed_RNA"/>
</dbReference>
<dbReference type="Pfam" id="PF12043">
    <property type="entry name" value="DUF3527"/>
    <property type="match status" value="1"/>
</dbReference>
<evidence type="ECO:0000313" key="2">
    <source>
        <dbReference type="EMBL" id="MBX13115.1"/>
    </source>
</evidence>
<protein>
    <submittedName>
        <fullName evidence="2">Uncharacterized protein</fullName>
    </submittedName>
</protein>
<dbReference type="AlphaFoldDB" id="A0A2P2L583"/>
<sequence>MEKNVFDSQKDGECREGSLHSMSKDRELSNYNFLDCSESKSKKLMRRVNSQRTLILEVKQLPHSKSYIKDSLLRRIRVFNSWIPKHMITAEEKYLHRCLECIPTNASKTAPCNLSLNCGLENISDLFDGWDPGQVCCESTCNLVGMERNCPLSVGTESVIISSGGHWIVGSIMANRSMVNILKSPLLQQYGAFNGGSKFQKVGFNDKQAICYDFMSSPGGLRNYPSNKRDKESPFPGSQKCDPHTLHQRFVSVSNTNSTSSDQSCSSLSGTATQGMLQCTWKGGSPHFVFSLDGQNEVYMANMFKPESSDDKALDCMYLFHSTVAGQKGHDTHGNGTHLVGKMKVSTLFTFCPKNSRIMEREFILYGGMGSFVGDIQTPTHDLKKNKGLPKKVVDMFRISQSMKKRTTSRFDGSSSILENNSWELSNGMNNPVGVACASNLLEDHLPPNLELVAIVVKECLPNIHQDKAGGWGLKFLKNMGLKQKTDTEESMVTSTCHQDTGDCSTSVDIVVPAGLHGGPMTRIGGPSSLVERWRSGGSCDCGGWDLGCPLTILKHRSSKKELSYEADAPNECKLTEFFIQDSEDLIAPLRMVNVHDGYYFVNFQSTLSALQSFSIAVAFIHSQNPTLQPKNVQELK</sequence>
<evidence type="ECO:0000256" key="1">
    <source>
        <dbReference type="SAM" id="MobiDB-lite"/>
    </source>
</evidence>
<reference evidence="2" key="1">
    <citation type="submission" date="2018-02" db="EMBL/GenBank/DDBJ databases">
        <title>Rhizophora mucronata_Transcriptome.</title>
        <authorList>
            <person name="Meera S.P."/>
            <person name="Sreeshan A."/>
            <person name="Augustine A."/>
        </authorList>
    </citation>
    <scope>NUCLEOTIDE SEQUENCE</scope>
    <source>
        <tissue evidence="2">Leaf</tissue>
    </source>
</reference>
<proteinExistence type="predicted"/>
<accession>A0A2P2L583</accession>